<proteinExistence type="predicted"/>
<dbReference type="InterPro" id="IPR041698">
    <property type="entry name" value="Methyltransf_25"/>
</dbReference>
<dbReference type="SUPFAM" id="SSF53335">
    <property type="entry name" value="S-adenosyl-L-methionine-dependent methyltransferases"/>
    <property type="match status" value="1"/>
</dbReference>
<keyword evidence="1 4" id="KW-0489">Methyltransferase</keyword>
<dbReference type="GO" id="GO:0008168">
    <property type="term" value="F:methyltransferase activity"/>
    <property type="evidence" value="ECO:0007669"/>
    <property type="project" value="UniProtKB-KW"/>
</dbReference>
<comment type="caution">
    <text evidence="4">The sequence shown here is derived from an EMBL/GenBank/DDBJ whole genome shotgun (WGS) entry which is preliminary data.</text>
</comment>
<dbReference type="EMBL" id="WMJX01000006">
    <property type="protein sequence ID" value="MTG97393.1"/>
    <property type="molecule type" value="Genomic_DNA"/>
</dbReference>
<dbReference type="PANTHER" id="PTHR43861:SF1">
    <property type="entry name" value="TRANS-ACONITATE 2-METHYLTRANSFERASE"/>
    <property type="match status" value="1"/>
</dbReference>
<evidence type="ECO:0000313" key="5">
    <source>
        <dbReference type="Proteomes" id="UP000438760"/>
    </source>
</evidence>
<keyword evidence="5" id="KW-1185">Reference proteome</keyword>
<name>A0A6I3LGQ8_9FLAO</name>
<dbReference type="Gene3D" id="3.40.50.150">
    <property type="entry name" value="Vaccinia Virus protein VP39"/>
    <property type="match status" value="1"/>
</dbReference>
<reference evidence="4 5" key="1">
    <citation type="submission" date="2019-11" db="EMBL/GenBank/DDBJ databases">
        <title>Genome of Strain BIT-d1.</title>
        <authorList>
            <person name="Yang Y."/>
        </authorList>
    </citation>
    <scope>NUCLEOTIDE SEQUENCE [LARGE SCALE GENOMIC DNA]</scope>
    <source>
        <strain evidence="4 5">BIT-d1</strain>
    </source>
</reference>
<feature type="domain" description="Methyltransferase" evidence="3">
    <location>
        <begin position="46"/>
        <end position="123"/>
    </location>
</feature>
<dbReference type="RefSeq" id="WP_155091441.1">
    <property type="nucleotide sequence ID" value="NZ_WMJX01000006.1"/>
</dbReference>
<dbReference type="Pfam" id="PF13649">
    <property type="entry name" value="Methyltransf_25"/>
    <property type="match status" value="1"/>
</dbReference>
<dbReference type="AlphaFoldDB" id="A0A6I3LGQ8"/>
<evidence type="ECO:0000313" key="4">
    <source>
        <dbReference type="EMBL" id="MTG97393.1"/>
    </source>
</evidence>
<evidence type="ECO:0000256" key="2">
    <source>
        <dbReference type="ARBA" id="ARBA00022679"/>
    </source>
</evidence>
<dbReference type="OrthoDB" id="9770553at2"/>
<accession>A0A6I3LGQ8</accession>
<evidence type="ECO:0000256" key="1">
    <source>
        <dbReference type="ARBA" id="ARBA00022603"/>
    </source>
</evidence>
<dbReference type="CDD" id="cd02440">
    <property type="entry name" value="AdoMet_MTases"/>
    <property type="match status" value="1"/>
</dbReference>
<organism evidence="4 5">
    <name type="scientific">Myroides albus</name>
    <dbReference type="NCBI Taxonomy" id="2562892"/>
    <lineage>
        <taxon>Bacteria</taxon>
        <taxon>Pseudomonadati</taxon>
        <taxon>Bacteroidota</taxon>
        <taxon>Flavobacteriia</taxon>
        <taxon>Flavobacteriales</taxon>
        <taxon>Flavobacteriaceae</taxon>
        <taxon>Myroides</taxon>
    </lineage>
</organism>
<dbReference type="GO" id="GO:0032259">
    <property type="term" value="P:methylation"/>
    <property type="evidence" value="ECO:0007669"/>
    <property type="project" value="UniProtKB-KW"/>
</dbReference>
<sequence>MDIKYTTQDRGNKKDYQQYLQAMDAISIEKVASASVFFQPKDGNTIVDVGMASGTSTAILAQLFPNQHIIGVDINPKMVEIANDLYTMPNLTFKEDDGEKLLAFEENTISGFFNCSAIHHITSYNDYDSNRALSTLKRQVDLLKENGILVIRDFVKVEQKEVVVEFSTLDKKDRPNDADLFIQFSKTARSLATEQGFPIAELPSIKTNTKRFQAYYTDVVEFVRRKDYYANWNIELQEEYGYYTQSDFETIFKELGLRIIVSAPIYNQWIINNRYKGEFTIYDLNGNDIGFPPTNYLIAGEKVVQGKDIQLVRHLPKAQVPFLKHSSFINKNTKQIYDVVERPNSVIDIIPYRNTNEGLKIIAKHGYPRPLANLNTDSPIIDCKHYSGYITEGIALGESNDLCAELQRRFKIQANETMFTNSLSYYTSPGGINERVKALFLPLEKTIKQNLPLDGSITGFKDSGFLHEYDAAQLLSTAQTGALVEARLELNIYNLFFNLKMALPKWLGIKPTITTTTELKITNIHDLLSINTQVYENSLENAEFMRSSRAYFSETKQMHSNTILEYVYPRTYSCNTVVTIPVVKKEDQVYIGLERRDLPVPQSFSGNSSIITVPAFRLNKNIAHFNQLEQYLSSLKIEGCQVTHYSKLGEKYFPSIGITPEQAYPYLVHLDKPSEQLYWVNLDELLKNIQKIQDAHLLIAIFRLNHCIKNQ</sequence>
<protein>
    <submittedName>
        <fullName evidence="4">Methyltransferase domain-containing protein</fullName>
    </submittedName>
</protein>
<gene>
    <name evidence="4" type="ORF">GJV76_04465</name>
</gene>
<evidence type="ECO:0000259" key="3">
    <source>
        <dbReference type="Pfam" id="PF13649"/>
    </source>
</evidence>
<dbReference type="Proteomes" id="UP000438760">
    <property type="component" value="Unassembled WGS sequence"/>
</dbReference>
<dbReference type="InterPro" id="IPR029063">
    <property type="entry name" value="SAM-dependent_MTases_sf"/>
</dbReference>
<keyword evidence="2 4" id="KW-0808">Transferase</keyword>
<dbReference type="PANTHER" id="PTHR43861">
    <property type="entry name" value="TRANS-ACONITATE 2-METHYLTRANSFERASE-RELATED"/>
    <property type="match status" value="1"/>
</dbReference>